<evidence type="ECO:0000256" key="9">
    <source>
        <dbReference type="SAM" id="Phobius"/>
    </source>
</evidence>
<feature type="transmembrane region" description="Helical" evidence="9">
    <location>
        <begin position="12"/>
        <end position="31"/>
    </location>
</feature>
<reference evidence="10 11" key="1">
    <citation type="journal article" date="2020" name="Microb. Genom.">
        <title>Genetic diversity of clinical and environmental Mucorales isolates obtained from an investigation of mucormycosis cases among solid organ transplant recipients.</title>
        <authorList>
            <person name="Nguyen M.H."/>
            <person name="Kaul D."/>
            <person name="Muto C."/>
            <person name="Cheng S.J."/>
            <person name="Richter R.A."/>
            <person name="Bruno V.M."/>
            <person name="Liu G."/>
            <person name="Beyhan S."/>
            <person name="Sundermann A.J."/>
            <person name="Mounaud S."/>
            <person name="Pasculle A.W."/>
            <person name="Nierman W.C."/>
            <person name="Driscoll E."/>
            <person name="Cumbie R."/>
            <person name="Clancy C.J."/>
            <person name="Dupont C.L."/>
        </authorList>
    </citation>
    <scope>NUCLEOTIDE SEQUENCE [LARGE SCALE GENOMIC DNA]</scope>
    <source>
        <strain evidence="10 11">GL24</strain>
    </source>
</reference>
<name>A0A9P6YT89_9FUNG</name>
<dbReference type="EMBL" id="JAANIU010002804">
    <property type="protein sequence ID" value="KAG1564171.1"/>
    <property type="molecule type" value="Genomic_DNA"/>
</dbReference>
<evidence type="ECO:0000256" key="1">
    <source>
        <dbReference type="ARBA" id="ARBA00004167"/>
    </source>
</evidence>
<protein>
    <recommendedName>
        <fullName evidence="12">Transmembrane protein</fullName>
    </recommendedName>
</protein>
<dbReference type="GO" id="GO:0051082">
    <property type="term" value="F:unfolded protein binding"/>
    <property type="evidence" value="ECO:0007669"/>
    <property type="project" value="TreeGrafter"/>
</dbReference>
<evidence type="ECO:0000313" key="10">
    <source>
        <dbReference type="EMBL" id="KAG1564171.1"/>
    </source>
</evidence>
<dbReference type="PANTHER" id="PTHR33968">
    <property type="entry name" value="PROTEIN PET100 HOMOLOG, MITOCHONDRIAL"/>
    <property type="match status" value="1"/>
</dbReference>
<evidence type="ECO:0000256" key="2">
    <source>
        <dbReference type="ARBA" id="ARBA00004325"/>
    </source>
</evidence>
<dbReference type="GO" id="GO:0033617">
    <property type="term" value="P:mitochondrial respiratory chain complex IV assembly"/>
    <property type="evidence" value="ECO:0007669"/>
    <property type="project" value="InterPro"/>
</dbReference>
<evidence type="ECO:0000313" key="11">
    <source>
        <dbReference type="Proteomes" id="UP000740926"/>
    </source>
</evidence>
<keyword evidence="3 9" id="KW-0812">Transmembrane</keyword>
<keyword evidence="6" id="KW-0496">Mitochondrion</keyword>
<gene>
    <name evidence="10" type="ORF">G6F50_011282</name>
</gene>
<evidence type="ECO:0000256" key="8">
    <source>
        <dbReference type="ARBA" id="ARBA00038077"/>
    </source>
</evidence>
<dbReference type="GO" id="GO:0005743">
    <property type="term" value="C:mitochondrial inner membrane"/>
    <property type="evidence" value="ECO:0007669"/>
    <property type="project" value="TreeGrafter"/>
</dbReference>
<dbReference type="Proteomes" id="UP000740926">
    <property type="component" value="Unassembled WGS sequence"/>
</dbReference>
<evidence type="ECO:0000256" key="5">
    <source>
        <dbReference type="ARBA" id="ARBA00022989"/>
    </source>
</evidence>
<comment type="subcellular location">
    <subcellularLocation>
        <location evidence="1">Membrane</location>
        <topology evidence="1">Single-pass membrane protein</topology>
    </subcellularLocation>
    <subcellularLocation>
        <location evidence="2">Mitochondrion membrane</location>
    </subcellularLocation>
</comment>
<dbReference type="InterPro" id="IPR018625">
    <property type="entry name" value="Pet100"/>
</dbReference>
<comment type="similarity">
    <text evidence="8">Belongs to the PET100 family.</text>
</comment>
<accession>A0A9P6YT89</accession>
<organism evidence="10 11">
    <name type="scientific">Rhizopus delemar</name>
    <dbReference type="NCBI Taxonomy" id="936053"/>
    <lineage>
        <taxon>Eukaryota</taxon>
        <taxon>Fungi</taxon>
        <taxon>Fungi incertae sedis</taxon>
        <taxon>Mucoromycota</taxon>
        <taxon>Mucoromycotina</taxon>
        <taxon>Mucoromycetes</taxon>
        <taxon>Mucorales</taxon>
        <taxon>Mucorineae</taxon>
        <taxon>Rhizopodaceae</taxon>
        <taxon>Rhizopus</taxon>
    </lineage>
</organism>
<comment type="caution">
    <text evidence="10">The sequence shown here is derived from an EMBL/GenBank/DDBJ whole genome shotgun (WGS) entry which is preliminary data.</text>
</comment>
<evidence type="ECO:0008006" key="12">
    <source>
        <dbReference type="Google" id="ProtNLM"/>
    </source>
</evidence>
<evidence type="ECO:0000256" key="6">
    <source>
        <dbReference type="ARBA" id="ARBA00023128"/>
    </source>
</evidence>
<evidence type="ECO:0000256" key="7">
    <source>
        <dbReference type="ARBA" id="ARBA00023136"/>
    </source>
</evidence>
<keyword evidence="4" id="KW-0809">Transit peptide</keyword>
<keyword evidence="5 9" id="KW-1133">Transmembrane helix</keyword>
<evidence type="ECO:0000256" key="3">
    <source>
        <dbReference type="ARBA" id="ARBA00022692"/>
    </source>
</evidence>
<sequence length="80" mass="9530">MGGPQLEVIKFGFYVFYPVGTMLCFGGPFFYEKFVKDIHFWPDYETTYQPPKTINDVKSALEILKAEREERWKRALEKKE</sequence>
<evidence type="ECO:0000256" key="4">
    <source>
        <dbReference type="ARBA" id="ARBA00022946"/>
    </source>
</evidence>
<keyword evidence="11" id="KW-1185">Reference proteome</keyword>
<dbReference type="Pfam" id="PF09803">
    <property type="entry name" value="Pet100"/>
    <property type="match status" value="1"/>
</dbReference>
<dbReference type="AlphaFoldDB" id="A0A9P6YT89"/>
<dbReference type="PANTHER" id="PTHR33968:SF1">
    <property type="entry name" value="PROTEIN PET100 HOMOLOG, MITOCHONDRIAL"/>
    <property type="match status" value="1"/>
</dbReference>
<proteinExistence type="inferred from homology"/>
<keyword evidence="7 9" id="KW-0472">Membrane</keyword>